<dbReference type="EMBL" id="FOEC01000002">
    <property type="protein sequence ID" value="SEO55880.1"/>
    <property type="molecule type" value="Genomic_DNA"/>
</dbReference>
<dbReference type="AlphaFoldDB" id="A0A1H8QNT8"/>
<gene>
    <name evidence="2" type="ORF">SAMN02910314_00558</name>
</gene>
<evidence type="ECO:0000256" key="1">
    <source>
        <dbReference type="SAM" id="MobiDB-lite"/>
    </source>
</evidence>
<evidence type="ECO:0000313" key="2">
    <source>
        <dbReference type="EMBL" id="SEO55880.1"/>
    </source>
</evidence>
<feature type="compositionally biased region" description="Low complexity" evidence="1">
    <location>
        <begin position="92"/>
        <end position="106"/>
    </location>
</feature>
<organism evidence="2 3">
    <name type="scientific">Denitrobacterium detoxificans</name>
    <dbReference type="NCBI Taxonomy" id="79604"/>
    <lineage>
        <taxon>Bacteria</taxon>
        <taxon>Bacillati</taxon>
        <taxon>Actinomycetota</taxon>
        <taxon>Coriobacteriia</taxon>
        <taxon>Eggerthellales</taxon>
        <taxon>Eggerthellaceae</taxon>
        <taxon>Denitrobacterium</taxon>
    </lineage>
</organism>
<dbReference type="Proteomes" id="UP000182975">
    <property type="component" value="Unassembled WGS sequence"/>
</dbReference>
<keyword evidence="3" id="KW-1185">Reference proteome</keyword>
<evidence type="ECO:0000313" key="3">
    <source>
        <dbReference type="Proteomes" id="UP000182975"/>
    </source>
</evidence>
<name>A0A1H8QNT8_9ACTN</name>
<proteinExistence type="predicted"/>
<sequence>MAHRGTAPLLARRVAAPIGEREVIPRVPLSFASVAPGSCAALVHAFTARCPGLPADLREASPPALRGQPRVQRVFVCFRSAPDGPRAPPPASRAGAGHPGAAPGAGTFELGSVSGPFGSTAGGSVPLAFGGAESSPIRVGASHPARSRRWRELAYPGWGASRSLSRCESSSVRVGGVRPAVPPCGRNAPIPVGRMR</sequence>
<reference evidence="3" key="1">
    <citation type="submission" date="2016-10" db="EMBL/GenBank/DDBJ databases">
        <authorList>
            <person name="Varghese N."/>
        </authorList>
    </citation>
    <scope>NUCLEOTIDE SEQUENCE [LARGE SCALE GENOMIC DNA]</scope>
    <source>
        <strain evidence="3">DSM 21843</strain>
    </source>
</reference>
<protein>
    <submittedName>
        <fullName evidence="2">Uncharacterized protein</fullName>
    </submittedName>
</protein>
<feature type="region of interest" description="Disordered" evidence="1">
    <location>
        <begin position="82"/>
        <end position="108"/>
    </location>
</feature>
<accession>A0A1H8QNT8</accession>